<dbReference type="RefSeq" id="WP_144570337.1">
    <property type="nucleotide sequence ID" value="NZ_VLKG01000002.1"/>
</dbReference>
<comment type="caution">
    <text evidence="4">The sequence shown here is derived from an EMBL/GenBank/DDBJ whole genome shotgun (WGS) entry which is preliminary data.</text>
</comment>
<dbReference type="GO" id="GO:0016887">
    <property type="term" value="F:ATP hydrolysis activity"/>
    <property type="evidence" value="ECO:0007669"/>
    <property type="project" value="TreeGrafter"/>
</dbReference>
<dbReference type="AlphaFoldDB" id="A0A562IZT4"/>
<dbReference type="SUPFAM" id="SSF52540">
    <property type="entry name" value="P-loop containing nucleoside triphosphate hydrolases"/>
    <property type="match status" value="1"/>
</dbReference>
<feature type="domain" description="CobQ/CobB/MinD/ParA nucleotide binding" evidence="3">
    <location>
        <begin position="5"/>
        <end position="233"/>
    </location>
</feature>
<evidence type="ECO:0000313" key="4">
    <source>
        <dbReference type="EMBL" id="TWH76539.1"/>
    </source>
</evidence>
<dbReference type="Pfam" id="PF01656">
    <property type="entry name" value="CbiA"/>
    <property type="match status" value="1"/>
</dbReference>
<proteinExistence type="predicted"/>
<keyword evidence="2" id="KW-0067">ATP-binding</keyword>
<keyword evidence="5" id="KW-1185">Reference proteome</keyword>
<name>A0A562IZT4_9GAMM</name>
<gene>
    <name evidence="4" type="ORF">LX59_00579</name>
</gene>
<dbReference type="OrthoDB" id="7346657at2"/>
<dbReference type="InterPro" id="IPR014433">
    <property type="entry name" value="CooC"/>
</dbReference>
<dbReference type="Proteomes" id="UP000319627">
    <property type="component" value="Unassembled WGS sequence"/>
</dbReference>
<dbReference type="Gene3D" id="3.40.50.300">
    <property type="entry name" value="P-loop containing nucleotide triphosphate hydrolases"/>
    <property type="match status" value="1"/>
</dbReference>
<evidence type="ECO:0000256" key="1">
    <source>
        <dbReference type="ARBA" id="ARBA00022741"/>
    </source>
</evidence>
<evidence type="ECO:0000259" key="3">
    <source>
        <dbReference type="Pfam" id="PF01656"/>
    </source>
</evidence>
<dbReference type="GO" id="GO:0005524">
    <property type="term" value="F:ATP binding"/>
    <property type="evidence" value="ECO:0007669"/>
    <property type="project" value="UniProtKB-KW"/>
</dbReference>
<dbReference type="GO" id="GO:0051782">
    <property type="term" value="P:negative regulation of cell division"/>
    <property type="evidence" value="ECO:0007669"/>
    <property type="project" value="TreeGrafter"/>
</dbReference>
<dbReference type="InterPro" id="IPR050625">
    <property type="entry name" value="ParA/MinD_ATPase"/>
</dbReference>
<dbReference type="PIRSF" id="PIRSF005647">
    <property type="entry name" value="CooC"/>
    <property type="match status" value="1"/>
</dbReference>
<organism evidence="4 5">
    <name type="scientific">Azomonas agilis</name>
    <dbReference type="NCBI Taxonomy" id="116849"/>
    <lineage>
        <taxon>Bacteria</taxon>
        <taxon>Pseudomonadati</taxon>
        <taxon>Pseudomonadota</taxon>
        <taxon>Gammaproteobacteria</taxon>
        <taxon>Pseudomonadales</taxon>
        <taxon>Pseudomonadaceae</taxon>
        <taxon>Azomonas</taxon>
    </lineage>
</organism>
<keyword evidence="1" id="KW-0547">Nucleotide-binding</keyword>
<protein>
    <submittedName>
        <fullName evidence="4">CO dehydrogenase maturation factor</fullName>
    </submittedName>
</protein>
<evidence type="ECO:0000256" key="2">
    <source>
        <dbReference type="ARBA" id="ARBA00022840"/>
    </source>
</evidence>
<sequence length="263" mass="27582">MGLKIAISGKGGVGKTTLTSLLAAHYAAQNRRVLAIDADPSPCLGPALGFTHEDLQYLRPISEMGDLIAERTGTSTGGVFKMNPKVADIPDRFAAQRDNIKLLLLGAVQQGGSGCICPASALLKQLVRHTLLERDEVVLLDLYAGVEHLGRATADAVDVMLAVAEPTHRSLGTVRQVQVLANDIGITQVLLVGNKLNGPEDEAFFAEHASDLPLAGFISQSAAAMVADRSGKPLYDLSPELAQEVARIAAAIEAIAPASSTTE</sequence>
<accession>A0A562IZT4</accession>
<evidence type="ECO:0000313" key="5">
    <source>
        <dbReference type="Proteomes" id="UP000319627"/>
    </source>
</evidence>
<dbReference type="EMBL" id="VLKG01000002">
    <property type="protein sequence ID" value="TWH76539.1"/>
    <property type="molecule type" value="Genomic_DNA"/>
</dbReference>
<reference evidence="4 5" key="1">
    <citation type="submission" date="2019-07" db="EMBL/GenBank/DDBJ databases">
        <title>Genomic Encyclopedia of Type Strains, Phase I: the one thousand microbial genomes (KMG-I) project.</title>
        <authorList>
            <person name="Kyrpides N."/>
        </authorList>
    </citation>
    <scope>NUCLEOTIDE SEQUENCE [LARGE SCALE GENOMIC DNA]</scope>
    <source>
        <strain evidence="4 5">DSM 375</strain>
    </source>
</reference>
<dbReference type="PANTHER" id="PTHR43384">
    <property type="entry name" value="SEPTUM SITE-DETERMINING PROTEIN MIND HOMOLOG, CHLOROPLASTIC-RELATED"/>
    <property type="match status" value="1"/>
</dbReference>
<dbReference type="GO" id="GO:0009898">
    <property type="term" value="C:cytoplasmic side of plasma membrane"/>
    <property type="evidence" value="ECO:0007669"/>
    <property type="project" value="TreeGrafter"/>
</dbReference>
<dbReference type="InterPro" id="IPR002586">
    <property type="entry name" value="CobQ/CobB/MinD/ParA_Nub-bd_dom"/>
</dbReference>
<dbReference type="GO" id="GO:0005829">
    <property type="term" value="C:cytosol"/>
    <property type="evidence" value="ECO:0007669"/>
    <property type="project" value="TreeGrafter"/>
</dbReference>
<dbReference type="InterPro" id="IPR027417">
    <property type="entry name" value="P-loop_NTPase"/>
</dbReference>
<dbReference type="PANTHER" id="PTHR43384:SF6">
    <property type="entry name" value="SEPTUM SITE-DETERMINING PROTEIN MIND HOMOLOG, CHLOROPLASTIC"/>
    <property type="match status" value="1"/>
</dbReference>